<dbReference type="PRINTS" id="PR00420">
    <property type="entry name" value="RNGMNOXGNASE"/>
</dbReference>
<comment type="cofactor">
    <cofactor evidence="1">
        <name>FAD</name>
        <dbReference type="ChEBI" id="CHEBI:57692"/>
    </cofactor>
</comment>
<evidence type="ECO:0000259" key="4">
    <source>
        <dbReference type="Pfam" id="PF01494"/>
    </source>
</evidence>
<dbReference type="Pfam" id="PF01494">
    <property type="entry name" value="FAD_binding_3"/>
    <property type="match status" value="1"/>
</dbReference>
<evidence type="ECO:0000256" key="2">
    <source>
        <dbReference type="ARBA" id="ARBA00022630"/>
    </source>
</evidence>
<evidence type="ECO:0000313" key="5">
    <source>
        <dbReference type="EMBL" id="MBB5785152.1"/>
    </source>
</evidence>
<protein>
    <submittedName>
        <fullName evidence="5">2-polyprenyl-6-methoxyphenol hydroxylase-like FAD-dependent oxidoreductase</fullName>
    </submittedName>
</protein>
<dbReference type="GO" id="GO:0071949">
    <property type="term" value="F:FAD binding"/>
    <property type="evidence" value="ECO:0007669"/>
    <property type="project" value="InterPro"/>
</dbReference>
<dbReference type="InterPro" id="IPR002938">
    <property type="entry name" value="FAD-bd"/>
</dbReference>
<dbReference type="PANTHER" id="PTHR43004:SF19">
    <property type="entry name" value="BINDING MONOOXYGENASE, PUTATIVE (JCVI)-RELATED"/>
    <property type="match status" value="1"/>
</dbReference>
<keyword evidence="2" id="KW-0285">Flavoprotein</keyword>
<dbReference type="Gene3D" id="3.50.50.60">
    <property type="entry name" value="FAD/NAD(P)-binding domain"/>
    <property type="match status" value="1"/>
</dbReference>
<sequence length="483" mass="52218">MNADVIIVGAGPTGLLLAGDLAGAGIRVTLVERRTEQSPLSRAFAVHARTLEMLDMRGLADQALATGTTVPGLLIWDHVKIGMTELPGRHPYMLITPQYEIERLLAKRALDNGAELLAGQEVTGLEQDGGGVDVRVRTLDGDQRTLRTSYVVGADGRYSTVREAAGIPFPGHAVAQSMMLADVRLAERPAELLSVNGVRQGFVFIAPFGDGWYRVIGRNHTNGDLSDEVPVDFEELKWLTRKAYGTDFGMHDPRWMSRFHSEERQAVHYRAGRVFLVGDAAHVHAPAGGQGMNTGLQDAANLSWKLVAAVRGWARPGLLDSYERERHPVGRTVLRTSGLLTRLALLRSPVLRAARNQVSGALMRVGPVRRAAARNMLSGLAIRYRTPGATFAGAGRRVPDFAIDGGTPGRLYEALRGGRFVLSTRLSPPPGWSDRTDHVVPAGAGTRSTLVRPDGYLAWASDKPTSGDLVQALTDWCGPARIG</sequence>
<dbReference type="RefSeq" id="WP_185077966.1">
    <property type="nucleotide sequence ID" value="NZ_JACHMB010000001.1"/>
</dbReference>
<keyword evidence="6" id="KW-1185">Reference proteome</keyword>
<dbReference type="Gene3D" id="3.30.70.2450">
    <property type="match status" value="1"/>
</dbReference>
<dbReference type="PANTHER" id="PTHR43004">
    <property type="entry name" value="TRK SYSTEM POTASSIUM UPTAKE PROTEIN"/>
    <property type="match status" value="1"/>
</dbReference>
<dbReference type="InterPro" id="IPR050641">
    <property type="entry name" value="RIFMO-like"/>
</dbReference>
<evidence type="ECO:0000313" key="6">
    <source>
        <dbReference type="Proteomes" id="UP000579153"/>
    </source>
</evidence>
<dbReference type="InterPro" id="IPR036188">
    <property type="entry name" value="FAD/NAD-bd_sf"/>
</dbReference>
<evidence type="ECO:0000256" key="3">
    <source>
        <dbReference type="ARBA" id="ARBA00022827"/>
    </source>
</evidence>
<reference evidence="5 6" key="1">
    <citation type="submission" date="2020-08" db="EMBL/GenBank/DDBJ databases">
        <title>Sequencing the genomes of 1000 actinobacteria strains.</title>
        <authorList>
            <person name="Klenk H.-P."/>
        </authorList>
    </citation>
    <scope>NUCLEOTIDE SEQUENCE [LARGE SCALE GENOMIC DNA]</scope>
    <source>
        <strain evidence="5 6">DSM 45507</strain>
    </source>
</reference>
<gene>
    <name evidence="5" type="ORF">HD596_011908</name>
</gene>
<dbReference type="Gene3D" id="3.40.30.120">
    <property type="match status" value="1"/>
</dbReference>
<name>A0A7W9GK15_9ACTN</name>
<accession>A0A7W9GK15</accession>
<organism evidence="5 6">
    <name type="scientific">Nonomuraea jabiensis</name>
    <dbReference type="NCBI Taxonomy" id="882448"/>
    <lineage>
        <taxon>Bacteria</taxon>
        <taxon>Bacillati</taxon>
        <taxon>Actinomycetota</taxon>
        <taxon>Actinomycetes</taxon>
        <taxon>Streptosporangiales</taxon>
        <taxon>Streptosporangiaceae</taxon>
        <taxon>Nonomuraea</taxon>
    </lineage>
</organism>
<evidence type="ECO:0000256" key="1">
    <source>
        <dbReference type="ARBA" id="ARBA00001974"/>
    </source>
</evidence>
<dbReference type="EMBL" id="JACHMB010000001">
    <property type="protein sequence ID" value="MBB5785152.1"/>
    <property type="molecule type" value="Genomic_DNA"/>
</dbReference>
<keyword evidence="3" id="KW-0274">FAD</keyword>
<dbReference type="Proteomes" id="UP000579153">
    <property type="component" value="Unassembled WGS sequence"/>
</dbReference>
<dbReference type="Pfam" id="PF21274">
    <property type="entry name" value="Rng_hyd_C"/>
    <property type="match status" value="1"/>
</dbReference>
<comment type="caution">
    <text evidence="5">The sequence shown here is derived from an EMBL/GenBank/DDBJ whole genome shotgun (WGS) entry which is preliminary data.</text>
</comment>
<proteinExistence type="predicted"/>
<dbReference type="AlphaFoldDB" id="A0A7W9GK15"/>
<dbReference type="SUPFAM" id="SSF51905">
    <property type="entry name" value="FAD/NAD(P)-binding domain"/>
    <property type="match status" value="1"/>
</dbReference>
<dbReference type="GO" id="GO:0016709">
    <property type="term" value="F:oxidoreductase activity, acting on paired donors, with incorporation or reduction of molecular oxygen, NAD(P)H as one donor, and incorporation of one atom of oxygen"/>
    <property type="evidence" value="ECO:0007669"/>
    <property type="project" value="UniProtKB-ARBA"/>
</dbReference>
<feature type="domain" description="FAD-binding" evidence="4">
    <location>
        <begin position="3"/>
        <end position="336"/>
    </location>
</feature>